<reference evidence="7" key="2">
    <citation type="journal article" date="2013" name="Nat. Commun.">
        <title>Genome of the Chinese tree shrew.</title>
        <authorList>
            <person name="Fan Y."/>
            <person name="Huang Z.Y."/>
            <person name="Cao C.C."/>
            <person name="Chen C.S."/>
            <person name="Chen Y.X."/>
            <person name="Fan D.D."/>
            <person name="He J."/>
            <person name="Hou H.L."/>
            <person name="Hu L."/>
            <person name="Hu X.T."/>
            <person name="Jiang X.T."/>
            <person name="Lai R."/>
            <person name="Lang Y.S."/>
            <person name="Liang B."/>
            <person name="Liao S.G."/>
            <person name="Mu D."/>
            <person name="Ma Y.Y."/>
            <person name="Niu Y.Y."/>
            <person name="Sun X.Q."/>
            <person name="Xia J.Q."/>
            <person name="Xiao J."/>
            <person name="Xiong Z.Q."/>
            <person name="Xu L."/>
            <person name="Yang L."/>
            <person name="Zhang Y."/>
            <person name="Zhao W."/>
            <person name="Zhao X.D."/>
            <person name="Zheng Y.T."/>
            <person name="Zhou J.M."/>
            <person name="Zhu Y.B."/>
            <person name="Zhang G.J."/>
            <person name="Wang J."/>
            <person name="Yao Y.G."/>
        </authorList>
    </citation>
    <scope>NUCLEOTIDE SEQUENCE [LARGE SCALE GENOMIC DNA]</scope>
</reference>
<protein>
    <recommendedName>
        <fullName evidence="1">Oxidative stress-responsive serine-rich protein 1</fullName>
    </recommendedName>
    <alternativeName>
        <fullName evidence="4">Oxidative stress-responsive protein 1</fullName>
    </alternativeName>
    <alternativeName>
        <fullName evidence="3">Peroxide-inducible transcript 1 protein</fullName>
    </alternativeName>
</protein>
<evidence type="ECO:0000313" key="6">
    <source>
        <dbReference type="EMBL" id="ELW70441.1"/>
    </source>
</evidence>
<dbReference type="Proteomes" id="UP000011518">
    <property type="component" value="Unassembled WGS sequence"/>
</dbReference>
<dbReference type="PANTHER" id="PTHR31383">
    <property type="entry name" value="OXIDATIVE STRESS-RESPONSE SERINE-RICH PROTEIN 1"/>
    <property type="match status" value="1"/>
</dbReference>
<dbReference type="Pfam" id="PF05604">
    <property type="entry name" value="DUF776"/>
    <property type="match status" value="1"/>
</dbReference>
<evidence type="ECO:0000256" key="4">
    <source>
        <dbReference type="ARBA" id="ARBA00031405"/>
    </source>
</evidence>
<evidence type="ECO:0000313" key="7">
    <source>
        <dbReference type="Proteomes" id="UP000011518"/>
    </source>
</evidence>
<evidence type="ECO:0000256" key="2">
    <source>
        <dbReference type="ARBA" id="ARBA00022553"/>
    </source>
</evidence>
<sequence length="201" mass="22263">MGNIYNRVITFTMKSEAKDGEEENPQAAFKKLRAYASGFVASLSVGEGTGIRTSVRSVADDTKPKAACTSKDSWHGSTRKSLRGAVRTQRHRHSKSPVLHPPKFIHCSTIASSSSSQLKLKSHTDFADSSSGLGISNPREFMQEKVLFLMLITQEQSLSLWELPFQGSLQRIKRKTPLMPPKSPKQVSRPVISLTFNLFPS</sequence>
<name>L9L5V6_TUPCH</name>
<evidence type="ECO:0000256" key="1">
    <source>
        <dbReference type="ARBA" id="ARBA00015005"/>
    </source>
</evidence>
<keyword evidence="7" id="KW-1185">Reference proteome</keyword>
<evidence type="ECO:0000256" key="5">
    <source>
        <dbReference type="SAM" id="MobiDB-lite"/>
    </source>
</evidence>
<dbReference type="AlphaFoldDB" id="L9L5V6"/>
<dbReference type="PANTHER" id="PTHR31383:SF2">
    <property type="entry name" value="OXIDATIVE STRESS-RESPONSIVE SERINE-RICH PROTEIN 1"/>
    <property type="match status" value="1"/>
</dbReference>
<reference evidence="7" key="1">
    <citation type="submission" date="2012-07" db="EMBL/GenBank/DDBJ databases">
        <title>Genome of the Chinese tree shrew, a rising model animal genetically related to primates.</title>
        <authorList>
            <person name="Zhang G."/>
            <person name="Fan Y."/>
            <person name="Yao Y."/>
            <person name="Huang Z."/>
        </authorList>
    </citation>
    <scope>NUCLEOTIDE SEQUENCE [LARGE SCALE GENOMIC DNA]</scope>
</reference>
<dbReference type="EMBL" id="KB320495">
    <property type="protein sequence ID" value="ELW70441.1"/>
    <property type="molecule type" value="Genomic_DNA"/>
</dbReference>
<dbReference type="InParanoid" id="L9L5V6"/>
<accession>L9L5V6</accession>
<feature type="region of interest" description="Disordered" evidence="5">
    <location>
        <begin position="65"/>
        <end position="99"/>
    </location>
</feature>
<evidence type="ECO:0000256" key="3">
    <source>
        <dbReference type="ARBA" id="ARBA00029721"/>
    </source>
</evidence>
<dbReference type="GO" id="GO:0070301">
    <property type="term" value="P:cellular response to hydrogen peroxide"/>
    <property type="evidence" value="ECO:0007669"/>
    <property type="project" value="TreeGrafter"/>
</dbReference>
<proteinExistence type="predicted"/>
<dbReference type="InterPro" id="IPR008494">
    <property type="entry name" value="DUF776"/>
</dbReference>
<keyword evidence="2" id="KW-0597">Phosphoprotein</keyword>
<feature type="compositionally biased region" description="Basic residues" evidence="5">
    <location>
        <begin position="77"/>
        <end position="95"/>
    </location>
</feature>
<organism evidence="6 7">
    <name type="scientific">Tupaia chinensis</name>
    <name type="common">Chinese tree shrew</name>
    <name type="synonym">Tupaia belangeri chinensis</name>
    <dbReference type="NCBI Taxonomy" id="246437"/>
    <lineage>
        <taxon>Eukaryota</taxon>
        <taxon>Metazoa</taxon>
        <taxon>Chordata</taxon>
        <taxon>Craniata</taxon>
        <taxon>Vertebrata</taxon>
        <taxon>Euteleostomi</taxon>
        <taxon>Mammalia</taxon>
        <taxon>Eutheria</taxon>
        <taxon>Euarchontoglires</taxon>
        <taxon>Scandentia</taxon>
        <taxon>Tupaiidae</taxon>
        <taxon>Tupaia</taxon>
    </lineage>
</organism>
<gene>
    <name evidence="6" type="ORF">TREES_T100019231</name>
</gene>